<feature type="region of interest" description="Disordered" evidence="1">
    <location>
        <begin position="30"/>
        <end position="51"/>
    </location>
</feature>
<sequence>MDDKDGYHNYFGRQRKIAGSTIPHVLIRNSITESSRENPTTSHVLPLKQGEGCSTPLVPGMEDDSALVQPVPGKHATTLVLNPRIRQRWAPRLPWSPILFPLRPLYPRLHRLLVLLIQPLKSHLHPKREKGLLYRVLGQHVLREDRTRPPSYRSESREEFYPVGKREAFMREIETLRTGRDEALEANNHLLGKLEESRTQVRIIEVGLEGTQSVEGLRDLLQGLDAGRELLIQFFDQALARTIQVVQDKLDEASLEVPTSLWESMRDDVSLPDPSGP</sequence>
<feature type="compositionally biased region" description="Polar residues" evidence="1">
    <location>
        <begin position="30"/>
        <end position="43"/>
    </location>
</feature>
<dbReference type="Proteomes" id="UP001454036">
    <property type="component" value="Unassembled WGS sequence"/>
</dbReference>
<name>A0AAV3NSZ7_LITER</name>
<reference evidence="2 3" key="1">
    <citation type="submission" date="2024-01" db="EMBL/GenBank/DDBJ databases">
        <title>The complete chloroplast genome sequence of Lithospermum erythrorhizon: insights into the phylogenetic relationship among Boraginaceae species and the maternal lineages of purple gromwells.</title>
        <authorList>
            <person name="Okada T."/>
            <person name="Watanabe K."/>
        </authorList>
    </citation>
    <scope>NUCLEOTIDE SEQUENCE [LARGE SCALE GENOMIC DNA]</scope>
</reference>
<accession>A0AAV3NSZ7</accession>
<comment type="caution">
    <text evidence="2">The sequence shown here is derived from an EMBL/GenBank/DDBJ whole genome shotgun (WGS) entry which is preliminary data.</text>
</comment>
<proteinExistence type="predicted"/>
<evidence type="ECO:0000313" key="2">
    <source>
        <dbReference type="EMBL" id="GAA0141911.1"/>
    </source>
</evidence>
<evidence type="ECO:0000313" key="3">
    <source>
        <dbReference type="Proteomes" id="UP001454036"/>
    </source>
</evidence>
<evidence type="ECO:0000256" key="1">
    <source>
        <dbReference type="SAM" id="MobiDB-lite"/>
    </source>
</evidence>
<organism evidence="2 3">
    <name type="scientific">Lithospermum erythrorhizon</name>
    <name type="common">Purple gromwell</name>
    <name type="synonym">Lithospermum officinale var. erythrorhizon</name>
    <dbReference type="NCBI Taxonomy" id="34254"/>
    <lineage>
        <taxon>Eukaryota</taxon>
        <taxon>Viridiplantae</taxon>
        <taxon>Streptophyta</taxon>
        <taxon>Embryophyta</taxon>
        <taxon>Tracheophyta</taxon>
        <taxon>Spermatophyta</taxon>
        <taxon>Magnoliopsida</taxon>
        <taxon>eudicotyledons</taxon>
        <taxon>Gunneridae</taxon>
        <taxon>Pentapetalae</taxon>
        <taxon>asterids</taxon>
        <taxon>lamiids</taxon>
        <taxon>Boraginales</taxon>
        <taxon>Boraginaceae</taxon>
        <taxon>Boraginoideae</taxon>
        <taxon>Lithospermeae</taxon>
        <taxon>Lithospermum</taxon>
    </lineage>
</organism>
<dbReference type="AlphaFoldDB" id="A0AAV3NSZ7"/>
<protein>
    <submittedName>
        <fullName evidence="2">Uncharacterized protein</fullName>
    </submittedName>
</protein>
<keyword evidence="3" id="KW-1185">Reference proteome</keyword>
<gene>
    <name evidence="2" type="ORF">LIER_02945</name>
</gene>
<dbReference type="EMBL" id="BAABME010000339">
    <property type="protein sequence ID" value="GAA0141911.1"/>
    <property type="molecule type" value="Genomic_DNA"/>
</dbReference>